<dbReference type="PANTHER" id="PTHR24320:SF283">
    <property type="entry name" value="RETINOL DEHYDROGENASE 11"/>
    <property type="match status" value="1"/>
</dbReference>
<dbReference type="AlphaFoldDB" id="Q4WAX4"/>
<evidence type="ECO:0000256" key="3">
    <source>
        <dbReference type="ARBA" id="ARBA00023002"/>
    </source>
</evidence>
<dbReference type="EMBL" id="AAHF01000014">
    <property type="protein sequence ID" value="EAL85138.1"/>
    <property type="molecule type" value="Genomic_DNA"/>
</dbReference>
<evidence type="ECO:0000313" key="4">
    <source>
        <dbReference type="EMBL" id="EAL85138.1"/>
    </source>
</evidence>
<dbReference type="InterPro" id="IPR036291">
    <property type="entry name" value="NAD(P)-bd_dom_sf"/>
</dbReference>
<dbReference type="SUPFAM" id="SSF51735">
    <property type="entry name" value="NAD(P)-binding Rossmann-fold domains"/>
    <property type="match status" value="1"/>
</dbReference>
<dbReference type="STRING" id="330879.Q4WAX4"/>
<dbReference type="KEGG" id="afm:AFUA_8G00280"/>
<keyword evidence="5" id="KW-1185">Reference proteome</keyword>
<keyword evidence="3 4" id="KW-0560">Oxidoreductase</keyword>
<dbReference type="Pfam" id="PF00106">
    <property type="entry name" value="adh_short"/>
    <property type="match status" value="1"/>
</dbReference>
<evidence type="ECO:0000256" key="1">
    <source>
        <dbReference type="ARBA" id="ARBA00006484"/>
    </source>
</evidence>
<keyword evidence="2" id="KW-0521">NADP</keyword>
<evidence type="ECO:0000256" key="2">
    <source>
        <dbReference type="ARBA" id="ARBA00022857"/>
    </source>
</evidence>
<dbReference type="PRINTS" id="PR00081">
    <property type="entry name" value="GDHRDH"/>
</dbReference>
<organism evidence="4 5">
    <name type="scientific">Aspergillus fumigatus (strain ATCC MYA-4609 / CBS 101355 / FGSC A1100 / Af293)</name>
    <name type="common">Neosartorya fumigata</name>
    <dbReference type="NCBI Taxonomy" id="330879"/>
    <lineage>
        <taxon>Eukaryota</taxon>
        <taxon>Fungi</taxon>
        <taxon>Dikarya</taxon>
        <taxon>Ascomycota</taxon>
        <taxon>Pezizomycotina</taxon>
        <taxon>Eurotiomycetes</taxon>
        <taxon>Eurotiomycetidae</taxon>
        <taxon>Eurotiales</taxon>
        <taxon>Aspergillaceae</taxon>
        <taxon>Aspergillus</taxon>
        <taxon>Aspergillus subgen. Fumigati</taxon>
    </lineage>
</organism>
<comment type="caution">
    <text evidence="4">The sequence shown here is derived from an EMBL/GenBank/DDBJ whole genome shotgun (WGS) entry which is preliminary data.</text>
</comment>
<dbReference type="Proteomes" id="UP000002530">
    <property type="component" value="Unassembled WGS sequence"/>
</dbReference>
<sequence length="341" mass="37811">MPAPYSTRTTTDELVADYAPLIKGKVILTTGVSSGSLGGFFVQSIAKAKPEWLILAARNADKLAQMAAEIAKAQPDVKVRTLKVDLGSLESVRDAAAHVNSWDDVPVIDVLVNNAGIMAVDYQLSPDGFESHLATNHLGPFLFTNLIMKKIVAAKEPRIVVVSSDGHRLNPFRFDDYNFDTYLRKPGTLTVTTQDGKTYNRWYAYGQSKTANMLFAISLAQKLGVKYNLQAFSLHPGIIWTNLGNHLDWNIEFGELRNADKSLGNREGWKDFDAKPLERGAATHIYAAFDPSLKANNGAYLLDCHVADPVVDTVKSWATSSFEAERLWRLSEKLVEQEFPY</sequence>
<dbReference type="eggNOG" id="KOG1208">
    <property type="taxonomic scope" value="Eukaryota"/>
</dbReference>
<dbReference type="InParanoid" id="Q4WAX4"/>
<dbReference type="GeneID" id="3504523"/>
<dbReference type="RefSeq" id="XP_747176.1">
    <property type="nucleotide sequence ID" value="XM_742083.1"/>
</dbReference>
<comment type="similarity">
    <text evidence="1">Belongs to the short-chain dehydrogenases/reductases (SDR) family.</text>
</comment>
<dbReference type="OMA" id="DPWGWVD"/>
<dbReference type="GO" id="GO:0016491">
    <property type="term" value="F:oxidoreductase activity"/>
    <property type="evidence" value="ECO:0007669"/>
    <property type="project" value="UniProtKB-KW"/>
</dbReference>
<dbReference type="OrthoDB" id="191139at2759"/>
<proteinExistence type="inferred from homology"/>
<dbReference type="Gene3D" id="3.40.50.720">
    <property type="entry name" value="NAD(P)-binding Rossmann-like Domain"/>
    <property type="match status" value="1"/>
</dbReference>
<dbReference type="InterPro" id="IPR002347">
    <property type="entry name" value="SDR_fam"/>
</dbReference>
<dbReference type="EC" id="1.-.-.-" evidence="4"/>
<protein>
    <submittedName>
        <fullName evidence="4">Short-chain dehydrogenase, putative</fullName>
        <ecNumber evidence="4">1.-.-.-</ecNumber>
    </submittedName>
</protein>
<name>Q4WAX4_ASPFU</name>
<dbReference type="HOGENOM" id="CLU_010194_44_0_1"/>
<dbReference type="PANTHER" id="PTHR24320">
    <property type="entry name" value="RETINOL DEHYDROGENASE"/>
    <property type="match status" value="1"/>
</dbReference>
<reference evidence="4 5" key="1">
    <citation type="journal article" date="2005" name="Nature">
        <title>Genomic sequence of the pathogenic and allergenic filamentous fungus Aspergillus fumigatus.</title>
        <authorList>
            <person name="Nierman W.C."/>
            <person name="Pain A."/>
            <person name="Anderson M.J."/>
            <person name="Wortman J.R."/>
            <person name="Kim H.S."/>
            <person name="Arroyo J."/>
            <person name="Berriman M."/>
            <person name="Abe K."/>
            <person name="Archer D.B."/>
            <person name="Bermejo C."/>
            <person name="Bennett J."/>
            <person name="Bowyer P."/>
            <person name="Chen D."/>
            <person name="Collins M."/>
            <person name="Coulsen R."/>
            <person name="Davies R."/>
            <person name="Dyer P.S."/>
            <person name="Farman M."/>
            <person name="Fedorova N."/>
            <person name="Fedorova N."/>
            <person name="Feldblyum T.V."/>
            <person name="Fischer R."/>
            <person name="Fosker N."/>
            <person name="Fraser A."/>
            <person name="Garcia J.L."/>
            <person name="Garcia M.J."/>
            <person name="Goble A."/>
            <person name="Goldman G.H."/>
            <person name="Gomi K."/>
            <person name="Griffith-Jones S."/>
            <person name="Gwilliam R."/>
            <person name="Haas B."/>
            <person name="Haas H."/>
            <person name="Harris D."/>
            <person name="Horiuchi H."/>
            <person name="Huang J."/>
            <person name="Humphray S."/>
            <person name="Jimenez J."/>
            <person name="Keller N."/>
            <person name="Khouri H."/>
            <person name="Kitamoto K."/>
            <person name="Kobayashi T."/>
            <person name="Konzack S."/>
            <person name="Kulkarni R."/>
            <person name="Kumagai T."/>
            <person name="Lafon A."/>
            <person name="Latge J.P."/>
            <person name="Li W."/>
            <person name="Lord A."/>
            <person name="Lu C."/>
            <person name="Majoros W.H."/>
            <person name="May G.S."/>
            <person name="Miller B.L."/>
            <person name="Mohamoud Y."/>
            <person name="Molina M."/>
            <person name="Monod M."/>
            <person name="Mouyna I."/>
            <person name="Mulligan S."/>
            <person name="Murphy L."/>
            <person name="O'Neil S."/>
            <person name="Paulsen I."/>
            <person name="Penalva M.A."/>
            <person name="Pertea M."/>
            <person name="Price C."/>
            <person name="Pritchard B.L."/>
            <person name="Quail M.A."/>
            <person name="Rabbinowitsch E."/>
            <person name="Rawlins N."/>
            <person name="Rajandream M.A."/>
            <person name="Reichard U."/>
            <person name="Renauld H."/>
            <person name="Robson G.D."/>
            <person name="Rodriguez de Cordoba S."/>
            <person name="Rodriguez-Pena J.M."/>
            <person name="Ronning C.M."/>
            <person name="Rutter S."/>
            <person name="Salzberg S.L."/>
            <person name="Sanchez M."/>
            <person name="Sanchez-Ferrero J.C."/>
            <person name="Saunders D."/>
            <person name="Seeger K."/>
            <person name="Squares R."/>
            <person name="Squares S."/>
            <person name="Takeuchi M."/>
            <person name="Tekaia F."/>
            <person name="Turner G."/>
            <person name="Vazquez de Aldana C.R."/>
            <person name="Weidman J."/>
            <person name="White O."/>
            <person name="Woodward J."/>
            <person name="Yu J.H."/>
            <person name="Fraser C."/>
            <person name="Galagan J.E."/>
            <person name="Asai K."/>
            <person name="Machida M."/>
            <person name="Hall N."/>
            <person name="Barrell B."/>
            <person name="Denning D.W."/>
        </authorList>
    </citation>
    <scope>NUCLEOTIDE SEQUENCE [LARGE SCALE GENOMIC DNA]</scope>
    <source>
        <strain evidence="4 5">Af293</strain>
    </source>
</reference>
<accession>Q4WAX4</accession>
<evidence type="ECO:0000313" key="5">
    <source>
        <dbReference type="Proteomes" id="UP000002530"/>
    </source>
</evidence>
<gene>
    <name evidence="4" type="ORF">AFUA_8G00280</name>
</gene>